<dbReference type="InterPro" id="IPR036865">
    <property type="entry name" value="CRAL-TRIO_dom_sf"/>
</dbReference>
<dbReference type="Pfam" id="PF00650">
    <property type="entry name" value="CRAL_TRIO"/>
    <property type="match status" value="1"/>
</dbReference>
<gene>
    <name evidence="3" type="ORF">SUZIE_106290</name>
</gene>
<dbReference type="AlphaFoldDB" id="A0AA41MDV1"/>
<dbReference type="PANTHER" id="PTHR46384">
    <property type="entry name" value="MOTILE SPERM DOMAIN-CONTAINING PROTEIN 2"/>
    <property type="match status" value="1"/>
</dbReference>
<dbReference type="InterPro" id="IPR001251">
    <property type="entry name" value="CRAL-TRIO_dom"/>
</dbReference>
<keyword evidence="1" id="KW-0812">Transmembrane</keyword>
<name>A0AA41MDV1_SCICA</name>
<keyword evidence="1" id="KW-0472">Membrane</keyword>
<protein>
    <submittedName>
        <fullName evidence="3">Motile sperm domain-containing protein 2</fullName>
    </submittedName>
</protein>
<reference evidence="3" key="1">
    <citation type="submission" date="2020-03" db="EMBL/GenBank/DDBJ databases">
        <title>Studies in the Genomics of Life Span.</title>
        <authorList>
            <person name="Glass D."/>
        </authorList>
    </citation>
    <scope>NUCLEOTIDE SEQUENCE</scope>
    <source>
        <strain evidence="3">SUZIE</strain>
        <tissue evidence="3">Muscle</tissue>
    </source>
</reference>
<evidence type="ECO:0000313" key="4">
    <source>
        <dbReference type="Proteomes" id="UP001166674"/>
    </source>
</evidence>
<dbReference type="Gene3D" id="3.40.525.10">
    <property type="entry name" value="CRAL-TRIO lipid binding domain"/>
    <property type="match status" value="1"/>
</dbReference>
<dbReference type="GO" id="GO:0012505">
    <property type="term" value="C:endomembrane system"/>
    <property type="evidence" value="ECO:0007669"/>
    <property type="project" value="TreeGrafter"/>
</dbReference>
<dbReference type="Pfam" id="PF00635">
    <property type="entry name" value="Motile_Sperm"/>
    <property type="match status" value="1"/>
</dbReference>
<dbReference type="SUPFAM" id="SSF49354">
    <property type="entry name" value="PapD-like"/>
    <property type="match status" value="1"/>
</dbReference>
<dbReference type="FunFam" id="2.60.40.10:FF:000586">
    <property type="entry name" value="motile sperm domain-containing protein 2 isoform X2"/>
    <property type="match status" value="1"/>
</dbReference>
<proteinExistence type="predicted"/>
<dbReference type="Gene3D" id="2.60.40.10">
    <property type="entry name" value="Immunoglobulins"/>
    <property type="match status" value="1"/>
</dbReference>
<dbReference type="CDD" id="cd00170">
    <property type="entry name" value="SEC14"/>
    <property type="match status" value="1"/>
</dbReference>
<evidence type="ECO:0000259" key="2">
    <source>
        <dbReference type="PROSITE" id="PS50202"/>
    </source>
</evidence>
<dbReference type="SUPFAM" id="SSF52087">
    <property type="entry name" value="CRAL/TRIO domain"/>
    <property type="match status" value="1"/>
</dbReference>
<comment type="caution">
    <text evidence="3">The sequence shown here is derived from an EMBL/GenBank/DDBJ whole genome shotgun (WGS) entry which is preliminary data.</text>
</comment>
<sequence length="413" mass="47269">MLDESFQWRKEFSVNVWIRVKYHIKDQKTILDKKKLIAFWLERYAKRENGKPITVMFDLSETGLNSIDMDFVRFIINCFKVYYPKYLSAFKIVKSWLGPEAVSFLKFTSKNEVQDYVSVEYLPPHMGGTDPFKYSYPPLVDDDFQTPLCENGPIASEDETSSKEDIEIDGKETLETISNEEQTTLLKKINPAESIPKAEENEKVDSKMKTFKKPLSVFKGPLLHISPAEELYFGSTESGEKKTLIVLTNITKNIVAFKVRTTAPEKYRVKPSNSSCDPGASVDIVVSPHGGLTVSAQDRFLIMAAEMEQSSGTGPAELTQFWKEVPRNKVMEHRLRCHTVESNKPNTLTLKDSALNMSDKTSEDIYLQLNRVLESNRKLEDQVQRCIWFQQLLLALTMLLLALVVSFFYSLYS</sequence>
<dbReference type="PANTHER" id="PTHR46384:SF1">
    <property type="entry name" value="MOTILE SPERM DOMAIN-CONTAINING PROTEIN 2"/>
    <property type="match status" value="1"/>
</dbReference>
<accession>A0AA41MDV1</accession>
<dbReference type="GO" id="GO:0140284">
    <property type="term" value="C:endoplasmic reticulum-endosome membrane contact site"/>
    <property type="evidence" value="ECO:0007669"/>
    <property type="project" value="TreeGrafter"/>
</dbReference>
<evidence type="ECO:0000313" key="3">
    <source>
        <dbReference type="EMBL" id="MBZ3870108.1"/>
    </source>
</evidence>
<dbReference type="EMBL" id="JAATJV010144500">
    <property type="protein sequence ID" value="MBZ3870108.1"/>
    <property type="molecule type" value="Genomic_DNA"/>
</dbReference>
<evidence type="ECO:0000256" key="1">
    <source>
        <dbReference type="SAM" id="Phobius"/>
    </source>
</evidence>
<dbReference type="InterPro" id="IPR000535">
    <property type="entry name" value="MSP_dom"/>
</dbReference>
<dbReference type="InterPro" id="IPR013783">
    <property type="entry name" value="Ig-like_fold"/>
</dbReference>
<dbReference type="PROSITE" id="PS50202">
    <property type="entry name" value="MSP"/>
    <property type="match status" value="1"/>
</dbReference>
<dbReference type="InterPro" id="IPR053012">
    <property type="entry name" value="ER-organelle_contact"/>
</dbReference>
<feature type="transmembrane region" description="Helical" evidence="1">
    <location>
        <begin position="388"/>
        <end position="412"/>
    </location>
</feature>
<feature type="domain" description="MSP" evidence="2">
    <location>
        <begin position="222"/>
        <end position="340"/>
    </location>
</feature>
<dbReference type="Proteomes" id="UP001166674">
    <property type="component" value="Unassembled WGS sequence"/>
</dbReference>
<keyword evidence="1" id="KW-1133">Transmembrane helix</keyword>
<keyword evidence="4" id="KW-1185">Reference proteome</keyword>
<organism evidence="3 4">
    <name type="scientific">Sciurus carolinensis</name>
    <name type="common">Eastern gray squirrel</name>
    <dbReference type="NCBI Taxonomy" id="30640"/>
    <lineage>
        <taxon>Eukaryota</taxon>
        <taxon>Metazoa</taxon>
        <taxon>Chordata</taxon>
        <taxon>Craniata</taxon>
        <taxon>Vertebrata</taxon>
        <taxon>Euteleostomi</taxon>
        <taxon>Mammalia</taxon>
        <taxon>Eutheria</taxon>
        <taxon>Euarchontoglires</taxon>
        <taxon>Glires</taxon>
        <taxon>Rodentia</taxon>
        <taxon>Sciuromorpha</taxon>
        <taxon>Sciuridae</taxon>
        <taxon>Sciurinae</taxon>
        <taxon>Sciurini</taxon>
        <taxon>Sciurus</taxon>
    </lineage>
</organism>
<dbReference type="InterPro" id="IPR008962">
    <property type="entry name" value="PapD-like_sf"/>
</dbReference>